<dbReference type="EMBL" id="HBIZ01011708">
    <property type="protein sequence ID" value="CAE0754429.1"/>
    <property type="molecule type" value="Transcribed_RNA"/>
</dbReference>
<proteinExistence type="predicted"/>
<reference evidence="2" key="1">
    <citation type="submission" date="2021-01" db="EMBL/GenBank/DDBJ databases">
        <authorList>
            <person name="Corre E."/>
            <person name="Pelletier E."/>
            <person name="Niang G."/>
            <person name="Scheremetjew M."/>
            <person name="Finn R."/>
            <person name="Kale V."/>
            <person name="Holt S."/>
            <person name="Cochrane G."/>
            <person name="Meng A."/>
            <person name="Brown T."/>
            <person name="Cohen L."/>
        </authorList>
    </citation>
    <scope>NUCLEOTIDE SEQUENCE</scope>
    <source>
        <strain evidence="2">CCMP645</strain>
    </source>
</reference>
<evidence type="ECO:0000313" key="1">
    <source>
        <dbReference type="EMBL" id="CAE0754429.1"/>
    </source>
</evidence>
<dbReference type="AlphaFoldDB" id="A0A6S9SIX2"/>
<accession>A0A6S9SIX2</accession>
<dbReference type="EMBL" id="HBIZ01011709">
    <property type="protein sequence ID" value="CAE0754430.1"/>
    <property type="molecule type" value="Transcribed_RNA"/>
</dbReference>
<protein>
    <submittedName>
        <fullName evidence="2">Uncharacterized protein</fullName>
    </submittedName>
</protein>
<sequence length="110" mass="12376">MHVNNACFSTVEVAPQVTPSPLIESRCRKMGPAQPGHKPVVCFFIRSTSTQIRASKEGGALYQELAPSFQNIPSCVVEGHHLFCPHQLQDGFKRYFTERKLTCKVRSLSW</sequence>
<evidence type="ECO:0000313" key="2">
    <source>
        <dbReference type="EMBL" id="CAE0754430.1"/>
    </source>
</evidence>
<organism evidence="2">
    <name type="scientific">Chrysotila carterae</name>
    <name type="common">Marine alga</name>
    <name type="synonym">Syracosphaera carterae</name>
    <dbReference type="NCBI Taxonomy" id="13221"/>
    <lineage>
        <taxon>Eukaryota</taxon>
        <taxon>Haptista</taxon>
        <taxon>Haptophyta</taxon>
        <taxon>Prymnesiophyceae</taxon>
        <taxon>Isochrysidales</taxon>
        <taxon>Isochrysidaceae</taxon>
        <taxon>Chrysotila</taxon>
    </lineage>
</organism>
<name>A0A6S9SIX2_CHRCT</name>
<gene>
    <name evidence="1" type="ORF">PCAR00345_LOCUS7016</name>
    <name evidence="2" type="ORF">PCAR00345_LOCUS7017</name>
</gene>